<evidence type="ECO:0000259" key="4">
    <source>
        <dbReference type="Pfam" id="PF13458"/>
    </source>
</evidence>
<dbReference type="Pfam" id="PF13458">
    <property type="entry name" value="Peripla_BP_6"/>
    <property type="match status" value="1"/>
</dbReference>
<evidence type="ECO:0000256" key="2">
    <source>
        <dbReference type="ARBA" id="ARBA00022729"/>
    </source>
</evidence>
<accession>A0ABW0NRJ3</accession>
<protein>
    <submittedName>
        <fullName evidence="5">ABC transporter substrate-binding protein</fullName>
    </submittedName>
</protein>
<sequence length="408" mass="42440">MATKRHFLGAAAAGAAALLILTGCSTGGGSTPSTTAATGTPIDVAALSSLSFFPEAPQAAQAVFDDYNAAGGYQGHPIAYKVYDDKADPSASATAAQNAISSKAVALVGSSSLLDCQINHTTWESNKIVSIQGSGVDPYCFTTPNISPTNAGPYFDAFAALDYGSETLGLKNICAVYTPDSPAIKAAFEQSFAAWSTATGKRLSFTDDTLTRGQASYAANVSTLKSKKCDAIFEGDTGDSVLKYLGEAANQGLTLPVLALTSSFSDQFAQAYSYPGNLYVPAEFAPYYDDKVSGNSDWAKVMDAHKVPKTSFAQGGYLAAKYFIDVLESIKGDVTRDSFTAAAKGMTKAISSPMAQADWIFGSADHHQSNNTAYVVELKAGTTTWTSVGPLLTGSKLGWSDTTVPSAG</sequence>
<proteinExistence type="inferred from homology"/>
<dbReference type="Gene3D" id="3.40.50.2300">
    <property type="match status" value="2"/>
</dbReference>
<dbReference type="RefSeq" id="WP_386740379.1">
    <property type="nucleotide sequence ID" value="NZ_JBHSMG010000002.1"/>
</dbReference>
<feature type="chain" id="PRO_5046164047" evidence="3">
    <location>
        <begin position="28"/>
        <end position="408"/>
    </location>
</feature>
<evidence type="ECO:0000313" key="5">
    <source>
        <dbReference type="EMBL" id="MFC5502690.1"/>
    </source>
</evidence>
<feature type="signal peptide" evidence="3">
    <location>
        <begin position="1"/>
        <end position="27"/>
    </location>
</feature>
<dbReference type="InterPro" id="IPR006311">
    <property type="entry name" value="TAT_signal"/>
</dbReference>
<name>A0ABW0NRJ3_9MICO</name>
<evidence type="ECO:0000256" key="1">
    <source>
        <dbReference type="ARBA" id="ARBA00010062"/>
    </source>
</evidence>
<evidence type="ECO:0000313" key="6">
    <source>
        <dbReference type="Proteomes" id="UP001596039"/>
    </source>
</evidence>
<dbReference type="PROSITE" id="PS51318">
    <property type="entry name" value="TAT"/>
    <property type="match status" value="1"/>
</dbReference>
<dbReference type="PANTHER" id="PTHR30483">
    <property type="entry name" value="LEUCINE-SPECIFIC-BINDING PROTEIN"/>
    <property type="match status" value="1"/>
</dbReference>
<keyword evidence="2 3" id="KW-0732">Signal</keyword>
<dbReference type="EMBL" id="JBHSMG010000002">
    <property type="protein sequence ID" value="MFC5502690.1"/>
    <property type="molecule type" value="Genomic_DNA"/>
</dbReference>
<comment type="caution">
    <text evidence="5">The sequence shown here is derived from an EMBL/GenBank/DDBJ whole genome shotgun (WGS) entry which is preliminary data.</text>
</comment>
<dbReference type="PANTHER" id="PTHR30483:SF6">
    <property type="entry name" value="PERIPLASMIC BINDING PROTEIN OF ABC TRANSPORTER FOR NATURAL AMINO ACIDS"/>
    <property type="match status" value="1"/>
</dbReference>
<dbReference type="SUPFAM" id="SSF53822">
    <property type="entry name" value="Periplasmic binding protein-like I"/>
    <property type="match status" value="1"/>
</dbReference>
<feature type="domain" description="Leucine-binding protein" evidence="4">
    <location>
        <begin position="51"/>
        <end position="381"/>
    </location>
</feature>
<gene>
    <name evidence="5" type="ORF">ACFPJ4_10620</name>
</gene>
<keyword evidence="6" id="KW-1185">Reference proteome</keyword>
<dbReference type="InterPro" id="IPR028081">
    <property type="entry name" value="Leu-bd"/>
</dbReference>
<comment type="similarity">
    <text evidence="1">Belongs to the leucine-binding protein family.</text>
</comment>
<reference evidence="6" key="1">
    <citation type="journal article" date="2019" name="Int. J. Syst. Evol. Microbiol.">
        <title>The Global Catalogue of Microorganisms (GCM) 10K type strain sequencing project: providing services to taxonomists for standard genome sequencing and annotation.</title>
        <authorList>
            <consortium name="The Broad Institute Genomics Platform"/>
            <consortium name="The Broad Institute Genome Sequencing Center for Infectious Disease"/>
            <person name="Wu L."/>
            <person name="Ma J."/>
        </authorList>
    </citation>
    <scope>NUCLEOTIDE SEQUENCE [LARGE SCALE GENOMIC DNA]</scope>
    <source>
        <strain evidence="6">CGMCC 4.6997</strain>
    </source>
</reference>
<evidence type="ECO:0000256" key="3">
    <source>
        <dbReference type="SAM" id="SignalP"/>
    </source>
</evidence>
<dbReference type="PROSITE" id="PS51257">
    <property type="entry name" value="PROKAR_LIPOPROTEIN"/>
    <property type="match status" value="1"/>
</dbReference>
<organism evidence="5 6">
    <name type="scientific">Lysinimonas soli</name>
    <dbReference type="NCBI Taxonomy" id="1074233"/>
    <lineage>
        <taxon>Bacteria</taxon>
        <taxon>Bacillati</taxon>
        <taxon>Actinomycetota</taxon>
        <taxon>Actinomycetes</taxon>
        <taxon>Micrococcales</taxon>
        <taxon>Microbacteriaceae</taxon>
        <taxon>Lysinimonas</taxon>
    </lineage>
</organism>
<dbReference type="InterPro" id="IPR051010">
    <property type="entry name" value="BCAA_transport"/>
</dbReference>
<dbReference type="InterPro" id="IPR028082">
    <property type="entry name" value="Peripla_BP_I"/>
</dbReference>
<dbReference type="Proteomes" id="UP001596039">
    <property type="component" value="Unassembled WGS sequence"/>
</dbReference>